<gene>
    <name evidence="1" type="ORF">KHC33_05195</name>
</gene>
<accession>A0A8E7EKN1</accession>
<evidence type="ECO:0000313" key="1">
    <source>
        <dbReference type="EMBL" id="QVV89896.1"/>
    </source>
</evidence>
<keyword evidence="2" id="KW-1185">Reference proteome</keyword>
<dbReference type="GeneID" id="65567731"/>
<reference evidence="1 2" key="1">
    <citation type="submission" date="2021-05" db="EMBL/GenBank/DDBJ databases">
        <title>A novel Methanospirillum isolate from a pyrite-forming mixed culture.</title>
        <authorList>
            <person name="Bunk B."/>
            <person name="Sproer C."/>
            <person name="Spring S."/>
            <person name="Pester M."/>
        </authorList>
    </citation>
    <scope>NUCLEOTIDE SEQUENCE [LARGE SCALE GENOMIC DNA]</scope>
    <source>
        <strain evidence="1 2">J.3.6.1-F.2.7.3</strain>
    </source>
</reference>
<organism evidence="1 2">
    <name type="scientific">Methanospirillum purgamenti</name>
    <dbReference type="NCBI Taxonomy" id="2834276"/>
    <lineage>
        <taxon>Archaea</taxon>
        <taxon>Methanobacteriati</taxon>
        <taxon>Methanobacteriota</taxon>
        <taxon>Stenosarchaea group</taxon>
        <taxon>Methanomicrobia</taxon>
        <taxon>Methanomicrobiales</taxon>
        <taxon>Methanospirillaceae</taxon>
        <taxon>Methanospirillum</taxon>
    </lineage>
</organism>
<protein>
    <submittedName>
        <fullName evidence="1">Uncharacterized protein</fullName>
    </submittedName>
</protein>
<sequence>MPRPEQEGYTPFSTLTDAELKEAMLKHIKMGYILKFPGKSKEAEQVSQDIINRLTIEQMKEINPHTFFFNKPGSEKPKNPYDLAIELLGE</sequence>
<evidence type="ECO:0000313" key="2">
    <source>
        <dbReference type="Proteomes" id="UP000680656"/>
    </source>
</evidence>
<dbReference type="Proteomes" id="UP000680656">
    <property type="component" value="Chromosome"/>
</dbReference>
<proteinExistence type="predicted"/>
<dbReference type="EMBL" id="CP075546">
    <property type="protein sequence ID" value="QVV89896.1"/>
    <property type="molecule type" value="Genomic_DNA"/>
</dbReference>
<dbReference type="AlphaFoldDB" id="A0A8E7EKN1"/>
<dbReference type="RefSeq" id="WP_214420676.1">
    <property type="nucleotide sequence ID" value="NZ_CP075546.1"/>
</dbReference>
<name>A0A8E7EKN1_9EURY</name>
<dbReference type="KEGG" id="mrtj:KHC33_05195"/>